<reference evidence="1" key="1">
    <citation type="journal article" date="2014" name="Front. Microbiol.">
        <title>High frequency of phylogenetically diverse reductive dehalogenase-homologous genes in deep subseafloor sedimentary metagenomes.</title>
        <authorList>
            <person name="Kawai M."/>
            <person name="Futagami T."/>
            <person name="Toyoda A."/>
            <person name="Takaki Y."/>
            <person name="Nishi S."/>
            <person name="Hori S."/>
            <person name="Arai W."/>
            <person name="Tsubouchi T."/>
            <person name="Morono Y."/>
            <person name="Uchiyama I."/>
            <person name="Ito T."/>
            <person name="Fujiyama A."/>
            <person name="Inagaki F."/>
            <person name="Takami H."/>
        </authorList>
    </citation>
    <scope>NUCLEOTIDE SEQUENCE</scope>
    <source>
        <strain evidence="1">Expedition CK06-06</strain>
    </source>
</reference>
<sequence>IHVGDVARANILAMQADGSGECYNVGRGIGTSIKELTELLLRLTGSNLKIQYEEAGLTFVTNRIGCPKKAENDLDFKWAIDLDEGMNSLIDWRSHDIEALEAKRLAIGGLGNL</sequence>
<evidence type="ECO:0008006" key="2">
    <source>
        <dbReference type="Google" id="ProtNLM"/>
    </source>
</evidence>
<dbReference type="InterPro" id="IPR036291">
    <property type="entry name" value="NAD(P)-bd_dom_sf"/>
</dbReference>
<feature type="non-terminal residue" evidence="1">
    <location>
        <position position="1"/>
    </location>
</feature>
<proteinExistence type="predicted"/>
<name>X0Y5W0_9ZZZZ</name>
<dbReference type="EMBL" id="BARS01041441">
    <property type="protein sequence ID" value="GAG32256.1"/>
    <property type="molecule type" value="Genomic_DNA"/>
</dbReference>
<dbReference type="AlphaFoldDB" id="X0Y5W0"/>
<organism evidence="1">
    <name type="scientific">marine sediment metagenome</name>
    <dbReference type="NCBI Taxonomy" id="412755"/>
    <lineage>
        <taxon>unclassified sequences</taxon>
        <taxon>metagenomes</taxon>
        <taxon>ecological metagenomes</taxon>
    </lineage>
</organism>
<evidence type="ECO:0000313" key="1">
    <source>
        <dbReference type="EMBL" id="GAG32256.1"/>
    </source>
</evidence>
<accession>X0Y5W0</accession>
<dbReference type="Gene3D" id="3.40.50.720">
    <property type="entry name" value="NAD(P)-binding Rossmann-like Domain"/>
    <property type="match status" value="1"/>
</dbReference>
<protein>
    <recommendedName>
        <fullName evidence="2">NAD-dependent epimerase/dehydratase domain-containing protein</fullName>
    </recommendedName>
</protein>
<comment type="caution">
    <text evidence="1">The sequence shown here is derived from an EMBL/GenBank/DDBJ whole genome shotgun (WGS) entry which is preliminary data.</text>
</comment>
<dbReference type="SUPFAM" id="SSF51735">
    <property type="entry name" value="NAD(P)-binding Rossmann-fold domains"/>
    <property type="match status" value="1"/>
</dbReference>
<gene>
    <name evidence="1" type="ORF">S01H1_63025</name>
</gene>